<protein>
    <submittedName>
        <fullName evidence="5">Arm DNA-binding domain-containing protein</fullName>
    </submittedName>
</protein>
<keyword evidence="5" id="KW-0238">DNA-binding</keyword>
<keyword evidence="2" id="KW-0229">DNA integration</keyword>
<evidence type="ECO:0000256" key="2">
    <source>
        <dbReference type="ARBA" id="ARBA00022908"/>
    </source>
</evidence>
<dbReference type="GO" id="GO:0003677">
    <property type="term" value="F:DNA binding"/>
    <property type="evidence" value="ECO:0007669"/>
    <property type="project" value="UniProtKB-KW"/>
</dbReference>
<dbReference type="PANTHER" id="PTHR30629:SF2">
    <property type="entry name" value="PROPHAGE INTEGRASE INTS-RELATED"/>
    <property type="match status" value="1"/>
</dbReference>
<dbReference type="GO" id="GO:0015074">
    <property type="term" value="P:DNA integration"/>
    <property type="evidence" value="ECO:0007669"/>
    <property type="project" value="UniProtKB-KW"/>
</dbReference>
<dbReference type="Pfam" id="PF13356">
    <property type="entry name" value="Arm-DNA-bind_3"/>
    <property type="match status" value="1"/>
</dbReference>
<comment type="caution">
    <text evidence="5">The sequence shown here is derived from an EMBL/GenBank/DDBJ whole genome shotgun (WGS) entry which is preliminary data.</text>
</comment>
<evidence type="ECO:0000256" key="3">
    <source>
        <dbReference type="SAM" id="MobiDB-lite"/>
    </source>
</evidence>
<evidence type="ECO:0000256" key="1">
    <source>
        <dbReference type="ARBA" id="ARBA00008857"/>
    </source>
</evidence>
<dbReference type="InterPro" id="IPR050808">
    <property type="entry name" value="Phage_Integrase"/>
</dbReference>
<feature type="domain" description="Integrase DNA-binding" evidence="4">
    <location>
        <begin position="2"/>
        <end position="85"/>
    </location>
</feature>
<dbReference type="AlphaFoldDB" id="A0AA35V0G3"/>
<feature type="region of interest" description="Disordered" evidence="3">
    <location>
        <begin position="62"/>
        <end position="83"/>
    </location>
</feature>
<comment type="similarity">
    <text evidence="1">Belongs to the 'phage' integrase family.</text>
</comment>
<organism evidence="5 6">
    <name type="scientific">Brytella acorum</name>
    <dbReference type="NCBI Taxonomy" id="2959299"/>
    <lineage>
        <taxon>Bacteria</taxon>
        <taxon>Pseudomonadati</taxon>
        <taxon>Pseudomonadota</taxon>
        <taxon>Alphaproteobacteria</taxon>
        <taxon>Acetobacterales</taxon>
        <taxon>Acetobacteraceae</taxon>
        <taxon>Brytella</taxon>
    </lineage>
</organism>
<dbReference type="EMBL" id="CATKSH010000006">
    <property type="protein sequence ID" value="CAI9120429.1"/>
    <property type="molecule type" value="Genomic_DNA"/>
</dbReference>
<evidence type="ECO:0000259" key="4">
    <source>
        <dbReference type="Pfam" id="PF13356"/>
    </source>
</evidence>
<evidence type="ECO:0000313" key="6">
    <source>
        <dbReference type="Proteomes" id="UP001176960"/>
    </source>
</evidence>
<dbReference type="InterPro" id="IPR025166">
    <property type="entry name" value="Integrase_DNA_bind_dom"/>
</dbReference>
<dbReference type="Proteomes" id="UP001176960">
    <property type="component" value="Unassembled WGS sequence"/>
</dbReference>
<sequence>MLTDSQVRAAKPKDKPYKLADAGGLYLQVTPSEGKHWRWRYERGGKEKTYTIGSYPDVRLPDARSERDEARKALKAGRDPSREKKLLHAVSKINPDQTFFATARNWFDQRKPL</sequence>
<reference evidence="5" key="1">
    <citation type="submission" date="2023-03" db="EMBL/GenBank/DDBJ databases">
        <authorList>
            <person name="Cleenwerck I."/>
        </authorList>
    </citation>
    <scope>NUCLEOTIDE SEQUENCE</scope>
    <source>
        <strain evidence="5">LMG 32879</strain>
    </source>
</reference>
<dbReference type="Gene3D" id="3.30.160.390">
    <property type="entry name" value="Integrase, DNA-binding domain"/>
    <property type="match status" value="1"/>
</dbReference>
<name>A0AA35V0G3_9PROT</name>
<accession>A0AA35V0G3</accession>
<dbReference type="InterPro" id="IPR038488">
    <property type="entry name" value="Integrase_DNA-bd_sf"/>
</dbReference>
<dbReference type="RefSeq" id="WP_289840555.1">
    <property type="nucleotide sequence ID" value="NZ_CATKSH010000006.1"/>
</dbReference>
<keyword evidence="6" id="KW-1185">Reference proteome</keyword>
<evidence type="ECO:0000313" key="5">
    <source>
        <dbReference type="EMBL" id="CAI9120429.1"/>
    </source>
</evidence>
<proteinExistence type="inferred from homology"/>
<gene>
    <name evidence="5" type="ORF">LMG32879_001261</name>
</gene>
<dbReference type="PANTHER" id="PTHR30629">
    <property type="entry name" value="PROPHAGE INTEGRASE"/>
    <property type="match status" value="1"/>
</dbReference>